<dbReference type="GeneID" id="99987392"/>
<evidence type="ECO:0000313" key="4">
    <source>
        <dbReference type="EMBL" id="SEW30946.1"/>
    </source>
</evidence>
<dbReference type="InterPro" id="IPR023801">
    <property type="entry name" value="His_deacetylse_dom"/>
</dbReference>
<dbReference type="Pfam" id="PF00850">
    <property type="entry name" value="Hist_deacetyl"/>
    <property type="match status" value="1"/>
</dbReference>
<proteinExistence type="inferred from homology"/>
<comment type="similarity">
    <text evidence="1">Belongs to the histone deacetylase family.</text>
</comment>
<evidence type="ECO:0000313" key="5">
    <source>
        <dbReference type="Proteomes" id="UP000199437"/>
    </source>
</evidence>
<protein>
    <submittedName>
        <fullName evidence="4">Acetoin utilization deacetylase AcuC</fullName>
    </submittedName>
</protein>
<dbReference type="InterPro" id="IPR023696">
    <property type="entry name" value="Ureohydrolase_dom_sf"/>
</dbReference>
<dbReference type="GO" id="GO:0016787">
    <property type="term" value="F:hydrolase activity"/>
    <property type="evidence" value="ECO:0007669"/>
    <property type="project" value="UniProtKB-KW"/>
</dbReference>
<sequence length="300" mass="33558">MLKIAWTEIYAHPLPKNHRFPMEKYNLLPEQLLYEGTVSHENFFAPAALPEGLVLRTHDANYWKKLKSLSLDRKEERKTGFPLSQQLVAREVTIMNGTLMAAKYALEFGIAMNIAGGTHHAFTDRGEGFCLLNDIAIAANYLLDEGLAKKVLVVDLDVHQGNGTAQIFEQEPRVFTFSMHGAANYPMHKEKSDLDIGLPDGIEDDAYLKILRENLPRLMDAVAPDFVFFQSGVDVLATDKLGRLGMTIAGCKERDRTVLQTCFNNNIPVVASMGGGYSQKIAHIVEAHANTYRLAQEIYF</sequence>
<gene>
    <name evidence="4" type="ORF">SAMN05216290_2701</name>
</gene>
<dbReference type="PANTHER" id="PTHR10625">
    <property type="entry name" value="HISTONE DEACETYLASE HDAC1-RELATED"/>
    <property type="match status" value="1"/>
</dbReference>
<dbReference type="AlphaFoldDB" id="A0A1I0QTK6"/>
<evidence type="ECO:0000256" key="2">
    <source>
        <dbReference type="ARBA" id="ARBA00022801"/>
    </source>
</evidence>
<dbReference type="RefSeq" id="WP_090259091.1">
    <property type="nucleotide sequence ID" value="NZ_FOIR01000002.1"/>
</dbReference>
<dbReference type="GO" id="GO:0004407">
    <property type="term" value="F:histone deacetylase activity"/>
    <property type="evidence" value="ECO:0007669"/>
    <property type="project" value="InterPro"/>
</dbReference>
<dbReference type="EMBL" id="FOIR01000002">
    <property type="protein sequence ID" value="SEW30946.1"/>
    <property type="molecule type" value="Genomic_DNA"/>
</dbReference>
<keyword evidence="5" id="KW-1185">Reference proteome</keyword>
<dbReference type="CDD" id="cd09993">
    <property type="entry name" value="HDAC_classIV"/>
    <property type="match status" value="1"/>
</dbReference>
<organism evidence="4 5">
    <name type="scientific">Roseivirga pacifica</name>
    <dbReference type="NCBI Taxonomy" id="1267423"/>
    <lineage>
        <taxon>Bacteria</taxon>
        <taxon>Pseudomonadati</taxon>
        <taxon>Bacteroidota</taxon>
        <taxon>Cytophagia</taxon>
        <taxon>Cytophagales</taxon>
        <taxon>Roseivirgaceae</taxon>
        <taxon>Roseivirga</taxon>
    </lineage>
</organism>
<dbReference type="InterPro" id="IPR044150">
    <property type="entry name" value="HDAC_classIV"/>
</dbReference>
<dbReference type="SUPFAM" id="SSF52768">
    <property type="entry name" value="Arginase/deacetylase"/>
    <property type="match status" value="1"/>
</dbReference>
<dbReference type="STRING" id="1267423.SAMN05216290_2701"/>
<keyword evidence="2" id="KW-0378">Hydrolase</keyword>
<evidence type="ECO:0000259" key="3">
    <source>
        <dbReference type="Pfam" id="PF00850"/>
    </source>
</evidence>
<name>A0A1I0QTK6_9BACT</name>
<dbReference type="Proteomes" id="UP000199437">
    <property type="component" value="Unassembled WGS sequence"/>
</dbReference>
<evidence type="ECO:0000256" key="1">
    <source>
        <dbReference type="ARBA" id="ARBA00005947"/>
    </source>
</evidence>
<dbReference type="InterPro" id="IPR000286">
    <property type="entry name" value="HDACs"/>
</dbReference>
<dbReference type="PANTHER" id="PTHR10625:SF19">
    <property type="entry name" value="HISTONE DEACETYLASE 12"/>
    <property type="match status" value="1"/>
</dbReference>
<dbReference type="Gene3D" id="3.40.800.20">
    <property type="entry name" value="Histone deacetylase domain"/>
    <property type="match status" value="1"/>
</dbReference>
<reference evidence="5" key="1">
    <citation type="submission" date="2016-10" db="EMBL/GenBank/DDBJ databases">
        <authorList>
            <person name="Varghese N."/>
            <person name="Submissions S."/>
        </authorList>
    </citation>
    <scope>NUCLEOTIDE SEQUENCE [LARGE SCALE GENOMIC DNA]</scope>
    <source>
        <strain evidence="5">CGMCC 1.12402</strain>
    </source>
</reference>
<dbReference type="OrthoDB" id="9808367at2"/>
<dbReference type="InterPro" id="IPR037138">
    <property type="entry name" value="His_deacetylse_dom_sf"/>
</dbReference>
<feature type="domain" description="Histone deacetylase" evidence="3">
    <location>
        <begin position="18"/>
        <end position="289"/>
    </location>
</feature>
<dbReference type="GO" id="GO:0040029">
    <property type="term" value="P:epigenetic regulation of gene expression"/>
    <property type="evidence" value="ECO:0007669"/>
    <property type="project" value="TreeGrafter"/>
</dbReference>
<accession>A0A1I0QTK6</accession>
<dbReference type="PRINTS" id="PR01270">
    <property type="entry name" value="HDASUPER"/>
</dbReference>